<dbReference type="SUPFAM" id="SSF53850">
    <property type="entry name" value="Periplasmic binding protein-like II"/>
    <property type="match status" value="2"/>
</dbReference>
<dbReference type="GO" id="GO:0015276">
    <property type="term" value="F:ligand-gated monoatomic ion channel activity"/>
    <property type="evidence" value="ECO:0007669"/>
    <property type="project" value="InterPro"/>
</dbReference>
<evidence type="ECO:0000256" key="11">
    <source>
        <dbReference type="ARBA" id="ARBA00023180"/>
    </source>
</evidence>
<dbReference type="EMBL" id="BJWL01000011">
    <property type="protein sequence ID" value="GFY97282.1"/>
    <property type="molecule type" value="Genomic_DNA"/>
</dbReference>
<evidence type="ECO:0000256" key="9">
    <source>
        <dbReference type="ARBA" id="ARBA00023136"/>
    </source>
</evidence>
<dbReference type="CDD" id="cd13686">
    <property type="entry name" value="GluR_Plant"/>
    <property type="match status" value="1"/>
</dbReference>
<feature type="transmembrane region" description="Helical" evidence="15">
    <location>
        <begin position="650"/>
        <end position="670"/>
    </location>
</feature>
<dbReference type="InterPro" id="IPR015683">
    <property type="entry name" value="Ionotropic_Glu_rcpt"/>
</dbReference>
<keyword evidence="6 16" id="KW-0732">Signal</keyword>
<evidence type="ECO:0000256" key="6">
    <source>
        <dbReference type="ARBA" id="ARBA00022729"/>
    </source>
</evidence>
<dbReference type="FunFam" id="1.10.287.70:FF:000037">
    <property type="entry name" value="Glutamate receptor"/>
    <property type="match status" value="1"/>
</dbReference>
<dbReference type="SMART" id="SM00079">
    <property type="entry name" value="PBPe"/>
    <property type="match status" value="1"/>
</dbReference>
<keyword evidence="12" id="KW-1071">Ligand-gated ion channel</keyword>
<reference evidence="18 19" key="1">
    <citation type="submission" date="2019-07" db="EMBL/GenBank/DDBJ databases">
        <title>De Novo Assembly of kiwifruit Actinidia rufa.</title>
        <authorList>
            <person name="Sugita-Konishi S."/>
            <person name="Sato K."/>
            <person name="Mori E."/>
            <person name="Abe Y."/>
            <person name="Kisaki G."/>
            <person name="Hamano K."/>
            <person name="Suezawa K."/>
            <person name="Otani M."/>
            <person name="Fukuda T."/>
            <person name="Manabe T."/>
            <person name="Gomi K."/>
            <person name="Tabuchi M."/>
            <person name="Akimitsu K."/>
            <person name="Kataoka I."/>
        </authorList>
    </citation>
    <scope>NUCLEOTIDE SEQUENCE [LARGE SCALE GENOMIC DNA]</scope>
    <source>
        <strain evidence="19">cv. Fuchu</strain>
    </source>
</reference>
<evidence type="ECO:0000256" key="4">
    <source>
        <dbReference type="ARBA" id="ARBA00022448"/>
    </source>
</evidence>
<dbReference type="Gene3D" id="1.10.287.70">
    <property type="match status" value="1"/>
</dbReference>
<evidence type="ECO:0000256" key="1">
    <source>
        <dbReference type="ARBA" id="ARBA00004141"/>
    </source>
</evidence>
<dbReference type="PANTHER" id="PTHR34836">
    <property type="entry name" value="OS06G0188250 PROTEIN"/>
    <property type="match status" value="1"/>
</dbReference>
<dbReference type="Proteomes" id="UP000585474">
    <property type="component" value="Unassembled WGS sequence"/>
</dbReference>
<keyword evidence="8" id="KW-0406">Ion transport</keyword>
<evidence type="ECO:0000256" key="14">
    <source>
        <dbReference type="ARBA" id="ARBA00049638"/>
    </source>
</evidence>
<dbReference type="Pfam" id="PF10613">
    <property type="entry name" value="Lig_chan-Glu_bd"/>
    <property type="match status" value="1"/>
</dbReference>
<dbReference type="InterPro" id="IPR028082">
    <property type="entry name" value="Peripla_BP_I"/>
</dbReference>
<gene>
    <name evidence="18" type="ORF">Acr_11g0015880</name>
</gene>
<sequence length="1387" mass="154791">MKKPSRYLSLLVLFLMSYYNVPVAGQNGSALVVNVGVILDAEPIVGKISGTCMSMALEDFYATHTSHTRRIVFHTRDSKSDVVEAASAAIDLLKNVQVQAILGPQRSTQADFVIDIGNKTQVPILSLATSPSLSPTENPYFIRVAQNGSSQVKALTSMVKAFNWREVVLIYENNDYGKGVVPFLTDALQGISTQVRHRSVLSLSATDDHILQELYKLMTMQTRVFVVHMLPTLASRLFLKAKEVGMMSKEYVWIITDGLTTLLDTLDPTVINSMQGVLGVKPYVPKSSQLEKFTERWRKRFRQESPEIDRFELNLFGLWAYDSVTALAMATERLGVAQISEFKKPVTTKNLTDLTAIGTSEMGPRLLQSIKNIKFTGLSGEFHLVDGQLQSSAFQIINVIGKGESEIGFWTPQSGISKNLTLPSNHNYTTNRADLGPIIWPGDSNVDPKGWEIPTGEKKLRIGVPVKSGFTEFIKVELDSVTNEVVATGFCIDVFKKVMENSMPYAVPYEFVPFETPAGESAGNYNDLVYEIFRKNYDAVVGDVTIVANRSKFVDFTLPFTESGVAMIVRIEDDGRKNAWIFMKPLTTDLWLTTGAFFIFTGFVVWVIEHRVNKEFRGPPHKQVGMIFWFSFSTMVFAHKEKVISNLSRFVVIVWVFVVLVLTSSYTASLTSRLTAQKLKPTVTDIRYLINNEDFVGYQKGSFIDGLLRNIGFDPSKLKNYSTLEEYDDALSRGSRNGGVAAIIDELPFIRLFLAKYCNKYTMIGPIRKTAGFGFAFPKGSPLVPEISRAILNVTEGNNMTGIERKWFGDEADCLEQDGTRVISDSLTLDSFKGLFLVAGISSVSSLVLFVSIFLHENRDILASNASIWQKIKALTKNFDEEKEKLSSDVTNEGLAMPSAAADFPKSSVTSDYHNAEWVFSQDEGVPAAGQNDSTLVVDVSVILDADIVGKMNQTCMFVSHEDFYATHTSHTTRIVLRIRDSKSGVVEAACATIDLLKNVQVQAILGPQRSTQADFVIDIGNKTQVPILSLATSPSLSPTENPYFIRVERNGSSQLKALFLKEKEVGMMSKEHHEKFTERWRKRFRQESPEIDRFELNLFGLWAYDSVTALAMATERLGVAQISEFKKPVTTKNLTDLAAIGTSEMGPRLLQSIKNIKFTGLSGEKKLRVGVPVKSGFTEFIKAERNSETNEVVITGRCADVFKEVMENSLPYAVPYKFIPFETPDGDDGVAMIVQIEDDERKNAWIFMKPLTMDLWLTTGEFFIFTGFVIWVLEHRCGVCGAGTHIELHREFNIKVKQQVNSEKAQTYYDRLTVKKLKPTATDITDLMKSEHCVGYQKGSFVAGFLRNIGFHPSKLKNYSNLEEYDDALSRGSRNGGVAAIIDQIP</sequence>
<dbReference type="CDD" id="cd19990">
    <property type="entry name" value="PBP1_GABAb_receptor_plant"/>
    <property type="match status" value="1"/>
</dbReference>
<dbReference type="FunFam" id="3.40.50.2300:FF:000169">
    <property type="entry name" value="Glutamate receptor"/>
    <property type="match status" value="1"/>
</dbReference>
<evidence type="ECO:0000256" key="7">
    <source>
        <dbReference type="ARBA" id="ARBA00022989"/>
    </source>
</evidence>
<feature type="signal peptide" evidence="16">
    <location>
        <begin position="1"/>
        <end position="25"/>
    </location>
</feature>
<evidence type="ECO:0000256" key="12">
    <source>
        <dbReference type="ARBA" id="ARBA00023286"/>
    </source>
</evidence>
<evidence type="ECO:0000256" key="3">
    <source>
        <dbReference type="ARBA" id="ARBA00011095"/>
    </source>
</evidence>
<dbReference type="Gene3D" id="3.40.190.10">
    <property type="entry name" value="Periplasmic binding protein-like II"/>
    <property type="match status" value="3"/>
</dbReference>
<evidence type="ECO:0000313" key="18">
    <source>
        <dbReference type="EMBL" id="GFY97282.1"/>
    </source>
</evidence>
<keyword evidence="13" id="KW-0407">Ion channel</keyword>
<comment type="function">
    <text evidence="14">Glutamate-gated receptor that probably acts as a non-selective cation channel. May be involved in light-signal transduction and calcium homeostasis via the regulation of calcium influx into cells.</text>
</comment>
<keyword evidence="5 15" id="KW-0812">Transmembrane</keyword>
<dbReference type="InterPro" id="IPR019594">
    <property type="entry name" value="Glu/Gly-bd"/>
</dbReference>
<proteinExistence type="inferred from homology"/>
<dbReference type="OrthoDB" id="5984008at2759"/>
<evidence type="ECO:0000256" key="10">
    <source>
        <dbReference type="ARBA" id="ARBA00023170"/>
    </source>
</evidence>
<organism evidence="18 19">
    <name type="scientific">Actinidia rufa</name>
    <dbReference type="NCBI Taxonomy" id="165716"/>
    <lineage>
        <taxon>Eukaryota</taxon>
        <taxon>Viridiplantae</taxon>
        <taxon>Streptophyta</taxon>
        <taxon>Embryophyta</taxon>
        <taxon>Tracheophyta</taxon>
        <taxon>Spermatophyta</taxon>
        <taxon>Magnoliopsida</taxon>
        <taxon>eudicotyledons</taxon>
        <taxon>Gunneridae</taxon>
        <taxon>Pentapetalae</taxon>
        <taxon>asterids</taxon>
        <taxon>Ericales</taxon>
        <taxon>Actinidiaceae</taxon>
        <taxon>Actinidia</taxon>
    </lineage>
</organism>
<name>A0A7J0FF05_9ERIC</name>
<evidence type="ECO:0000256" key="8">
    <source>
        <dbReference type="ARBA" id="ARBA00023065"/>
    </source>
</evidence>
<evidence type="ECO:0000256" key="13">
    <source>
        <dbReference type="ARBA" id="ARBA00023303"/>
    </source>
</evidence>
<evidence type="ECO:0000256" key="5">
    <source>
        <dbReference type="ARBA" id="ARBA00022692"/>
    </source>
</evidence>
<keyword evidence="11" id="KW-0325">Glycoprotein</keyword>
<dbReference type="FunFam" id="3.40.190.10:FF:000195">
    <property type="entry name" value="Glutamate receptor 2.7"/>
    <property type="match status" value="1"/>
</dbReference>
<dbReference type="Gene3D" id="3.40.50.2300">
    <property type="match status" value="3"/>
</dbReference>
<dbReference type="FunFam" id="3.40.50.2300:FF:000195">
    <property type="entry name" value="Glutamate receptor"/>
    <property type="match status" value="1"/>
</dbReference>
<evidence type="ECO:0000256" key="15">
    <source>
        <dbReference type="SAM" id="Phobius"/>
    </source>
</evidence>
<feature type="transmembrane region" description="Helical" evidence="15">
    <location>
        <begin position="590"/>
        <end position="608"/>
    </location>
</feature>
<comment type="caution">
    <text evidence="18">The sequence shown here is derived from an EMBL/GenBank/DDBJ whole genome shotgun (WGS) entry which is preliminary data.</text>
</comment>
<comment type="similarity">
    <text evidence="2">Belongs to the glutamate-gated ion channel (TC 1.A.10.1) family.</text>
</comment>
<evidence type="ECO:0000259" key="17">
    <source>
        <dbReference type="SMART" id="SM00079"/>
    </source>
</evidence>
<dbReference type="InterPro" id="IPR001828">
    <property type="entry name" value="ANF_lig-bd_rcpt"/>
</dbReference>
<evidence type="ECO:0000256" key="2">
    <source>
        <dbReference type="ARBA" id="ARBA00008685"/>
    </source>
</evidence>
<comment type="subunit">
    <text evidence="3">May form heteromers.</text>
</comment>
<feature type="chain" id="PRO_5029706128" evidence="16">
    <location>
        <begin position="26"/>
        <end position="1387"/>
    </location>
</feature>
<keyword evidence="4" id="KW-0813">Transport</keyword>
<dbReference type="PANTHER" id="PTHR34836:SF1">
    <property type="entry name" value="OS09G0428600 PROTEIN"/>
    <property type="match status" value="1"/>
</dbReference>
<accession>A0A7J0FF05</accession>
<dbReference type="SUPFAM" id="SSF53822">
    <property type="entry name" value="Periplasmic binding protein-like I"/>
    <property type="match status" value="2"/>
</dbReference>
<dbReference type="FunFam" id="3.40.190.10:FF:000103">
    <property type="entry name" value="Glutamate receptor"/>
    <property type="match status" value="1"/>
</dbReference>
<dbReference type="Pfam" id="PF00060">
    <property type="entry name" value="Lig_chan"/>
    <property type="match status" value="1"/>
</dbReference>
<dbReference type="InterPro" id="IPR044440">
    <property type="entry name" value="GABAb_receptor_plant_PBP1"/>
</dbReference>
<protein>
    <submittedName>
        <fullName evidence="18">Glutamate receptor 2.9</fullName>
    </submittedName>
</protein>
<keyword evidence="7 15" id="KW-1133">Transmembrane helix</keyword>
<dbReference type="Pfam" id="PF01094">
    <property type="entry name" value="ANF_receptor"/>
    <property type="match status" value="3"/>
</dbReference>
<keyword evidence="10 18" id="KW-0675">Receptor</keyword>
<evidence type="ECO:0000313" key="19">
    <source>
        <dbReference type="Proteomes" id="UP000585474"/>
    </source>
</evidence>
<dbReference type="GO" id="GO:0016020">
    <property type="term" value="C:membrane"/>
    <property type="evidence" value="ECO:0007669"/>
    <property type="project" value="UniProtKB-SubCell"/>
</dbReference>
<keyword evidence="19" id="KW-1185">Reference proteome</keyword>
<comment type="subcellular location">
    <subcellularLocation>
        <location evidence="1">Membrane</location>
        <topology evidence="1">Multi-pass membrane protein</topology>
    </subcellularLocation>
</comment>
<keyword evidence="9 15" id="KW-0472">Membrane</keyword>
<dbReference type="InterPro" id="IPR001320">
    <property type="entry name" value="Iontro_rcpt_C"/>
</dbReference>
<evidence type="ECO:0000256" key="16">
    <source>
        <dbReference type="SAM" id="SignalP"/>
    </source>
</evidence>
<feature type="domain" description="Ionotropic glutamate receptor C-terminal" evidence="17">
    <location>
        <begin position="459"/>
        <end position="810"/>
    </location>
</feature>